<keyword evidence="1" id="KW-0812">Transmembrane</keyword>
<dbReference type="InterPro" id="IPR001119">
    <property type="entry name" value="SLH_dom"/>
</dbReference>
<sequence>MGKGRGEFVDSSAKFWASQAIRKAAVMGFISGFPDRTFRPQQNLTRVQGLVSLVKGLGLTGGESSELGFYRDRTQIPSYATQAVATATQRRMVVNYPQPNQLNPMRPINRAEVAALIYQALVATGSADAIGRRPRGARSHLLILLTLTLTLPPLAIYLDTGQKILFAASVV</sequence>
<evidence type="ECO:0000259" key="2">
    <source>
        <dbReference type="PROSITE" id="PS51272"/>
    </source>
</evidence>
<dbReference type="EMBL" id="GL890838">
    <property type="protein sequence ID" value="EGJ34384.1"/>
    <property type="molecule type" value="Genomic_DNA"/>
</dbReference>
<feature type="domain" description="SLH" evidence="2">
    <location>
        <begin position="68"/>
        <end position="131"/>
    </location>
</feature>
<keyword evidence="1" id="KW-0472">Membrane</keyword>
<dbReference type="eggNOG" id="COG3420">
    <property type="taxonomic scope" value="Bacteria"/>
</dbReference>
<evidence type="ECO:0000313" key="4">
    <source>
        <dbReference type="Proteomes" id="UP000003959"/>
    </source>
</evidence>
<dbReference type="Proteomes" id="UP000003959">
    <property type="component" value="Unassembled WGS sequence"/>
</dbReference>
<dbReference type="AlphaFoldDB" id="F4XM35"/>
<evidence type="ECO:0000313" key="3">
    <source>
        <dbReference type="EMBL" id="EGJ34384.1"/>
    </source>
</evidence>
<dbReference type="Pfam" id="PF00395">
    <property type="entry name" value="SLH"/>
    <property type="match status" value="2"/>
</dbReference>
<accession>F4XM35</accession>
<dbReference type="PANTHER" id="PTHR43308:SF5">
    <property type="entry name" value="S-LAYER PROTEIN _ PEPTIDOGLYCAN ENDO-BETA-N-ACETYLGLUCOSAMINIDASE"/>
    <property type="match status" value="1"/>
</dbReference>
<dbReference type="HOGENOM" id="CLU_1561196_0_0_3"/>
<dbReference type="PROSITE" id="PS51272">
    <property type="entry name" value="SLH"/>
    <property type="match status" value="2"/>
</dbReference>
<reference evidence="4" key="1">
    <citation type="journal article" date="2011" name="Proc. Natl. Acad. Sci. U.S.A.">
        <title>Genomic insights into the physiology and ecology of the marine filamentous cyanobacterium Lyngbya majuscula.</title>
        <authorList>
            <person name="Jones A.C."/>
            <person name="Monroe E.A."/>
            <person name="Podell S."/>
            <person name="Hess W.R."/>
            <person name="Klages S."/>
            <person name="Esquenazi E."/>
            <person name="Niessen S."/>
            <person name="Hoover H."/>
            <person name="Rothmann M."/>
            <person name="Lasken R.S."/>
            <person name="Yates J.R.III."/>
            <person name="Reinhardt R."/>
            <person name="Kube M."/>
            <person name="Burkart M.D."/>
            <person name="Allen E.E."/>
            <person name="Dorrestein P.C."/>
            <person name="Gerwick W.H."/>
            <person name="Gerwick L."/>
        </authorList>
    </citation>
    <scope>NUCLEOTIDE SEQUENCE [LARGE SCALE GENOMIC DNA]</scope>
    <source>
        <strain evidence="4">3L</strain>
    </source>
</reference>
<organism evidence="3 4">
    <name type="scientific">Moorena producens 3L</name>
    <dbReference type="NCBI Taxonomy" id="489825"/>
    <lineage>
        <taxon>Bacteria</taxon>
        <taxon>Bacillati</taxon>
        <taxon>Cyanobacteriota</taxon>
        <taxon>Cyanophyceae</taxon>
        <taxon>Coleofasciculales</taxon>
        <taxon>Coleofasciculaceae</taxon>
        <taxon>Moorena</taxon>
    </lineage>
</organism>
<feature type="transmembrane region" description="Helical" evidence="1">
    <location>
        <begin position="141"/>
        <end position="158"/>
    </location>
</feature>
<proteinExistence type="predicted"/>
<keyword evidence="4" id="KW-1185">Reference proteome</keyword>
<keyword evidence="1" id="KW-1133">Transmembrane helix</keyword>
<feature type="domain" description="SLH" evidence="2">
    <location>
        <begin position="4"/>
        <end position="67"/>
    </location>
</feature>
<gene>
    <name evidence="3" type="ORF">LYNGBM3L_18210</name>
</gene>
<dbReference type="InterPro" id="IPR051465">
    <property type="entry name" value="Cell_Envelope_Struct_Comp"/>
</dbReference>
<protein>
    <submittedName>
        <fullName evidence="3">S-layer domain protein</fullName>
    </submittedName>
</protein>
<dbReference type="PANTHER" id="PTHR43308">
    <property type="entry name" value="OUTER MEMBRANE PROTEIN ALPHA-RELATED"/>
    <property type="match status" value="1"/>
</dbReference>
<evidence type="ECO:0000256" key="1">
    <source>
        <dbReference type="SAM" id="Phobius"/>
    </source>
</evidence>
<name>F4XM35_9CYAN</name>